<keyword evidence="1" id="KW-1133">Transmembrane helix</keyword>
<gene>
    <name evidence="2" type="ORF">B5C07_12970</name>
    <name evidence="3" type="ORF">CDL68_12670</name>
</gene>
<dbReference type="EMBL" id="MWUR01000033">
    <property type="protein sequence ID" value="PCF45654.1"/>
    <property type="molecule type" value="Genomic_DNA"/>
</dbReference>
<dbReference type="RefSeq" id="WP_096598759.1">
    <property type="nucleotide sequence ID" value="NZ_LR134263.1"/>
</dbReference>
<proteinExistence type="predicted"/>
<feature type="transmembrane region" description="Helical" evidence="1">
    <location>
        <begin position="7"/>
        <end position="27"/>
    </location>
</feature>
<keyword evidence="5" id="KW-1185">Reference proteome</keyword>
<dbReference type="AlphaFoldDB" id="A0AAX0QR26"/>
<evidence type="ECO:0000313" key="2">
    <source>
        <dbReference type="EMBL" id="PCF45654.1"/>
    </source>
</evidence>
<keyword evidence="1" id="KW-0812">Transmembrane</keyword>
<evidence type="ECO:0000313" key="5">
    <source>
        <dbReference type="Proteomes" id="UP000266198"/>
    </source>
</evidence>
<evidence type="ECO:0000256" key="1">
    <source>
        <dbReference type="SAM" id="Phobius"/>
    </source>
</evidence>
<evidence type="ECO:0000313" key="4">
    <source>
        <dbReference type="Proteomes" id="UP000217473"/>
    </source>
</evidence>
<sequence>MKTKYQFLFVVLVMLGTYYIFGINKYIDYWLNFFIIKSSWSEFVCISVIITFIAVPFHMYINNRIKHINQINEKFLEERNKKDFDIEKFKKM</sequence>
<comment type="caution">
    <text evidence="2">The sequence shown here is derived from an EMBL/GenBank/DDBJ whole genome shotgun (WGS) entry which is preliminary data.</text>
</comment>
<keyword evidence="1" id="KW-0472">Membrane</keyword>
<organism evidence="2 4">
    <name type="scientific">Staphylococcus delphini</name>
    <dbReference type="NCBI Taxonomy" id="53344"/>
    <lineage>
        <taxon>Bacteria</taxon>
        <taxon>Bacillati</taxon>
        <taxon>Bacillota</taxon>
        <taxon>Bacilli</taxon>
        <taxon>Bacillales</taxon>
        <taxon>Staphylococcaceae</taxon>
        <taxon>Staphylococcus</taxon>
        <taxon>Staphylococcus intermedius group</taxon>
    </lineage>
</organism>
<reference evidence="3 5" key="2">
    <citation type="submission" date="2017-06" db="EMBL/GenBank/DDBJ databases">
        <title>Identification of a new gene, sdsY, involved in staphylococcal internalization in non-professional phagocytic cells (NPPCs).</title>
        <authorList>
            <person name="Maali Y."/>
            <person name="Martins-Simoes P."/>
            <person name="Trouillet-Assant S."/>
            <person name="Laurent F."/>
            <person name="Diot A."/>
            <person name="Verhoeven P."/>
            <person name="Bouvard D."/>
            <person name="Vandenesch F."/>
            <person name="Bes M."/>
        </authorList>
    </citation>
    <scope>NUCLEOTIDE SEQUENCE [LARGE SCALE GENOMIC DNA]</scope>
    <source>
        <strain evidence="3 5">Heidy</strain>
    </source>
</reference>
<feature type="transmembrane region" description="Helical" evidence="1">
    <location>
        <begin position="39"/>
        <end position="61"/>
    </location>
</feature>
<evidence type="ECO:0000313" key="3">
    <source>
        <dbReference type="EMBL" id="RIZ48852.1"/>
    </source>
</evidence>
<reference evidence="2 4" key="1">
    <citation type="journal article" date="2017" name="PLoS ONE">
        <title>Development of a real-time PCR for detection of Staphylococcus pseudintermedius using a novel automated comparison of whole-genome sequences.</title>
        <authorList>
            <person name="Verstappen K.M."/>
            <person name="Huijbregts L."/>
            <person name="Spaninks M."/>
            <person name="Wagenaar J.A."/>
            <person name="Fluit A.C."/>
            <person name="Duim B."/>
        </authorList>
    </citation>
    <scope>NUCLEOTIDE SEQUENCE [LARGE SCALE GENOMIC DNA]</scope>
    <source>
        <strain evidence="2 4">15S02591-1</strain>
    </source>
</reference>
<dbReference type="Proteomes" id="UP000217473">
    <property type="component" value="Unassembled WGS sequence"/>
</dbReference>
<name>A0AAX0QR26_9STAP</name>
<dbReference type="EMBL" id="NIPK01000045">
    <property type="protein sequence ID" value="RIZ48852.1"/>
    <property type="molecule type" value="Genomic_DNA"/>
</dbReference>
<accession>A0AAX0QR26</accession>
<protein>
    <submittedName>
        <fullName evidence="2">Uncharacterized protein</fullName>
    </submittedName>
</protein>
<dbReference type="Proteomes" id="UP000266198">
    <property type="component" value="Unassembled WGS sequence"/>
</dbReference>